<evidence type="ECO:0000313" key="3">
    <source>
        <dbReference type="Proteomes" id="UP000694426"/>
    </source>
</evidence>
<feature type="compositionally biased region" description="Basic and acidic residues" evidence="1">
    <location>
        <begin position="1"/>
        <end position="13"/>
    </location>
</feature>
<keyword evidence="3" id="KW-1185">Reference proteome</keyword>
<feature type="region of interest" description="Disordered" evidence="1">
    <location>
        <begin position="1"/>
        <end position="102"/>
    </location>
</feature>
<evidence type="ECO:0000313" key="2">
    <source>
        <dbReference type="Ensembl" id="ENSABRP00000014346.1"/>
    </source>
</evidence>
<dbReference type="Proteomes" id="UP000694426">
    <property type="component" value="Unplaced"/>
</dbReference>
<evidence type="ECO:0000256" key="1">
    <source>
        <dbReference type="SAM" id="MobiDB-lite"/>
    </source>
</evidence>
<protein>
    <submittedName>
        <fullName evidence="2">Uncharacterized protein</fullName>
    </submittedName>
</protein>
<dbReference type="GeneTree" id="ENSGT00940000166957"/>
<accession>A0A8B9C6Y8</accession>
<organism evidence="2 3">
    <name type="scientific">Anser brachyrhynchus</name>
    <name type="common">Pink-footed goose</name>
    <dbReference type="NCBI Taxonomy" id="132585"/>
    <lineage>
        <taxon>Eukaryota</taxon>
        <taxon>Metazoa</taxon>
        <taxon>Chordata</taxon>
        <taxon>Craniata</taxon>
        <taxon>Vertebrata</taxon>
        <taxon>Euteleostomi</taxon>
        <taxon>Archelosauria</taxon>
        <taxon>Archosauria</taxon>
        <taxon>Dinosauria</taxon>
        <taxon>Saurischia</taxon>
        <taxon>Theropoda</taxon>
        <taxon>Coelurosauria</taxon>
        <taxon>Aves</taxon>
        <taxon>Neognathae</taxon>
        <taxon>Galloanserae</taxon>
        <taxon>Anseriformes</taxon>
        <taxon>Anatidae</taxon>
        <taxon>Anserinae</taxon>
        <taxon>Anser</taxon>
    </lineage>
</organism>
<proteinExistence type="predicted"/>
<reference evidence="2" key="1">
    <citation type="submission" date="2025-08" db="UniProtKB">
        <authorList>
            <consortium name="Ensembl"/>
        </authorList>
    </citation>
    <scope>IDENTIFICATION</scope>
</reference>
<dbReference type="Ensembl" id="ENSABRT00000020487.1">
    <property type="protein sequence ID" value="ENSABRP00000014346.1"/>
    <property type="gene ID" value="ENSABRG00000012688.1"/>
</dbReference>
<sequence>MGRKQDPLREKRGPGRKARKQRGAEVELARFLPHGKSGTARAAKRRLGAASGPAGRKEPGGGRQPAGERWAGVGVPQGLALGTPSGSLLGHAAPGRSALTEE</sequence>
<reference evidence="2" key="2">
    <citation type="submission" date="2025-09" db="UniProtKB">
        <authorList>
            <consortium name="Ensembl"/>
        </authorList>
    </citation>
    <scope>IDENTIFICATION</scope>
</reference>
<dbReference type="AlphaFoldDB" id="A0A8B9C6Y8"/>
<name>A0A8B9C6Y8_9AVES</name>
<dbReference type="SMR" id="A0A8B9C6Y8"/>